<keyword evidence="4" id="KW-1185">Reference proteome</keyword>
<feature type="compositionally biased region" description="Basic and acidic residues" evidence="2">
    <location>
        <begin position="477"/>
        <end position="493"/>
    </location>
</feature>
<feature type="region of interest" description="Disordered" evidence="2">
    <location>
        <begin position="908"/>
        <end position="1092"/>
    </location>
</feature>
<dbReference type="GeneID" id="36330124"/>
<evidence type="ECO:0000313" key="3">
    <source>
        <dbReference type="EMBL" id="OSX63779.1"/>
    </source>
</evidence>
<feature type="compositionally biased region" description="Polar residues" evidence="2">
    <location>
        <begin position="1002"/>
        <end position="1023"/>
    </location>
</feature>
<feature type="region of interest" description="Disordered" evidence="2">
    <location>
        <begin position="477"/>
        <end position="499"/>
    </location>
</feature>
<dbReference type="OrthoDB" id="2593174at2759"/>
<evidence type="ECO:0000256" key="1">
    <source>
        <dbReference type="SAM" id="Coils"/>
    </source>
</evidence>
<feature type="compositionally biased region" description="Low complexity" evidence="2">
    <location>
        <begin position="98"/>
        <end position="109"/>
    </location>
</feature>
<dbReference type="STRING" id="670580.A0A1X6N558"/>
<dbReference type="PANTHER" id="PTHR23159:SF66">
    <property type="entry name" value="OS04G0158400 PROTEIN"/>
    <property type="match status" value="1"/>
</dbReference>
<dbReference type="Gene3D" id="1.10.287.1490">
    <property type="match status" value="1"/>
</dbReference>
<gene>
    <name evidence="3" type="ORF">POSPLADRAFT_1140465</name>
</gene>
<dbReference type="RefSeq" id="XP_024340573.1">
    <property type="nucleotide sequence ID" value="XM_024485175.1"/>
</dbReference>
<feature type="compositionally biased region" description="Polar residues" evidence="2">
    <location>
        <begin position="942"/>
        <end position="951"/>
    </location>
</feature>
<sequence length="1092" mass="121688">MWAKFSNVLKHRPGTPALSEQDDEPDVLGSVYEQHPNLSVFHEPSEVPFPSPSPPASPSLTGQKNVFKRPKPRIDTPTEPATSSPVISPLNLPKKVKSSLQTLSSESTQRPLQEKAPNTPSDSKFSSLRSIDSMRIPQEKPPITPTADAKFSSLRSILRDSNTPASGRSVRFFSRDAYKTITPDVSATSSEPEEMSFAARLQRAKVQSRRPAQELFSAPTTPSLLTEMPPPNISNIFELSNEAEPPVIPSGTKTPLLDSAFELAEEEADATANVKEEDDRLPMPLSEALPALPQVQHDRSHSFSFGQTVFRSLNSDDSSTYSVKANRGRAVSDTVFHALPPPPLADKGPPEADINDTSGAMIVYASPKEKDPFAANATTYYTPGTMLPPTPPQMPKEKHGRTPSREEDLIWSLRTQLALQSELCVQFEVDLGARDELVRVLNSRLEESERECERRKGVVKNWRKRVSELERAVRGLQEEVDRSREESMDRSMMDEASGQALHQLHRRIESLERERADGDRREQEMREELEARVYELQEVRDELARRDESEQELKAGIRAAKEEMEQMGELTGNHEAIARQIHLNEEAERQRAAAEVAWDEERQKLLSDNESLRSEHISLQAQVTELREEVVRKDAEIGMLKAEVEAQWKHTETGSEKLQHLVQERDELKAEVDALNERISGMEEDWSQGENKKVELENEIQELWAAKEDLERERTELEDQLRAEHEHSEHLTQALQEGEDRVATLEQERQYALDRAARFEAQIKQRDADAAELSQRAIACEQDAEEAQEEISRLKREHARIVNEQSRTLQDVVAREVEARAGLEAVVREKAEADVHISTMKERLTALQEETERLRRQVHALQQESADKEVKLVNLAKQRQQDKDDINGLNIALDSKQQELELLKRRMSVRGTAGSTPAAASKVPHQRRESSIFGTPSVGGSRPSSALSDTVGTGRDRKSTDTPSTITKAALVKSARTNGMSAPTHAAKRSLEGAMGPPPAMSRSSSTSGTATPTRIPSSSATPRASGAPSAYQKSVTPATQRRMSASQLDPSRLRSTLGSREPLSSASEADEKEKENTAPTAKARRMSLVAA</sequence>
<dbReference type="EMBL" id="KZ110595">
    <property type="protein sequence ID" value="OSX63779.1"/>
    <property type="molecule type" value="Genomic_DNA"/>
</dbReference>
<feature type="compositionally biased region" description="Pro residues" evidence="2">
    <location>
        <begin position="47"/>
        <end position="57"/>
    </location>
</feature>
<dbReference type="Proteomes" id="UP000194127">
    <property type="component" value="Unassembled WGS sequence"/>
</dbReference>
<reference evidence="3 4" key="1">
    <citation type="submission" date="2017-04" db="EMBL/GenBank/DDBJ databases">
        <title>Genome Sequence of the Model Brown-Rot Fungus Postia placenta SB12.</title>
        <authorList>
            <consortium name="DOE Joint Genome Institute"/>
            <person name="Gaskell J."/>
            <person name="Kersten P."/>
            <person name="Larrondo L.F."/>
            <person name="Canessa P."/>
            <person name="Martinez D."/>
            <person name="Hibbett D."/>
            <person name="Schmoll M."/>
            <person name="Kubicek C.P."/>
            <person name="Martinez A.T."/>
            <person name="Yadav J."/>
            <person name="Master E."/>
            <person name="Magnuson J.K."/>
            <person name="James T."/>
            <person name="Yaver D."/>
            <person name="Berka R."/>
            <person name="Labutti K."/>
            <person name="Lipzen A."/>
            <person name="Aerts A."/>
            <person name="Barry K."/>
            <person name="Henrissat B."/>
            <person name="Blanchette R."/>
            <person name="Grigoriev I."/>
            <person name="Cullen D."/>
        </authorList>
    </citation>
    <scope>NUCLEOTIDE SEQUENCE [LARGE SCALE GENOMIC DNA]</scope>
    <source>
        <strain evidence="3 4">MAD-698-R-SB12</strain>
    </source>
</reference>
<keyword evidence="1" id="KW-0175">Coiled coil</keyword>
<feature type="coiled-coil region" evidence="1">
    <location>
        <begin position="830"/>
        <end position="906"/>
    </location>
</feature>
<evidence type="ECO:0000256" key="2">
    <source>
        <dbReference type="SAM" id="MobiDB-lite"/>
    </source>
</evidence>
<organism evidence="3 4">
    <name type="scientific">Postia placenta MAD-698-R-SB12</name>
    <dbReference type="NCBI Taxonomy" id="670580"/>
    <lineage>
        <taxon>Eukaryota</taxon>
        <taxon>Fungi</taxon>
        <taxon>Dikarya</taxon>
        <taxon>Basidiomycota</taxon>
        <taxon>Agaricomycotina</taxon>
        <taxon>Agaricomycetes</taxon>
        <taxon>Polyporales</taxon>
        <taxon>Adustoporiaceae</taxon>
        <taxon>Rhodonia</taxon>
    </lineage>
</organism>
<feature type="region of interest" description="Disordered" evidence="2">
    <location>
        <begin position="714"/>
        <end position="740"/>
    </location>
</feature>
<feature type="compositionally biased region" description="Polar residues" evidence="2">
    <location>
        <begin position="1032"/>
        <end position="1059"/>
    </location>
</feature>
<feature type="region of interest" description="Disordered" evidence="2">
    <location>
        <begin position="1"/>
        <end position="147"/>
    </location>
</feature>
<accession>A0A1X6N558</accession>
<proteinExistence type="predicted"/>
<evidence type="ECO:0000313" key="4">
    <source>
        <dbReference type="Proteomes" id="UP000194127"/>
    </source>
</evidence>
<feature type="compositionally biased region" description="Polar residues" evidence="2">
    <location>
        <begin position="116"/>
        <end position="130"/>
    </location>
</feature>
<dbReference type="PANTHER" id="PTHR23159">
    <property type="entry name" value="CENTROSOMAL PROTEIN 2"/>
    <property type="match status" value="1"/>
</dbReference>
<dbReference type="AlphaFoldDB" id="A0A1X6N558"/>
<feature type="compositionally biased region" description="Basic and acidic residues" evidence="2">
    <location>
        <begin position="714"/>
        <end position="730"/>
    </location>
</feature>
<name>A0A1X6N558_9APHY</name>
<protein>
    <submittedName>
        <fullName evidence="3">Uncharacterized protein</fullName>
    </submittedName>
</protein>